<evidence type="ECO:0000256" key="4">
    <source>
        <dbReference type="PROSITE-ProRule" id="PRU00335"/>
    </source>
</evidence>
<dbReference type="EMBL" id="LZSF01000194">
    <property type="protein sequence ID" value="OBA84783.1"/>
    <property type="molecule type" value="Genomic_DNA"/>
</dbReference>
<dbReference type="AlphaFoldDB" id="A0A1A0MJ25"/>
<feature type="domain" description="HTH tetR-type" evidence="6">
    <location>
        <begin position="18"/>
        <end position="76"/>
    </location>
</feature>
<name>A0A1A0MJ25_MYCMU</name>
<dbReference type="InterPro" id="IPR001647">
    <property type="entry name" value="HTH_TetR"/>
</dbReference>
<gene>
    <name evidence="7" type="ORF">A5642_25630</name>
</gene>
<keyword evidence="1" id="KW-0805">Transcription regulation</keyword>
<organism evidence="7 8">
    <name type="scientific">Mycolicibacterium mucogenicum</name>
    <name type="common">Mycobacterium mucogenicum</name>
    <dbReference type="NCBI Taxonomy" id="56689"/>
    <lineage>
        <taxon>Bacteria</taxon>
        <taxon>Bacillati</taxon>
        <taxon>Actinomycetota</taxon>
        <taxon>Actinomycetes</taxon>
        <taxon>Mycobacteriales</taxon>
        <taxon>Mycobacteriaceae</taxon>
        <taxon>Mycolicibacterium</taxon>
    </lineage>
</organism>
<dbReference type="GO" id="GO:0003700">
    <property type="term" value="F:DNA-binding transcription factor activity"/>
    <property type="evidence" value="ECO:0007669"/>
    <property type="project" value="TreeGrafter"/>
</dbReference>
<evidence type="ECO:0000256" key="5">
    <source>
        <dbReference type="SAM" id="MobiDB-lite"/>
    </source>
</evidence>
<evidence type="ECO:0000259" key="6">
    <source>
        <dbReference type="PROSITE" id="PS50977"/>
    </source>
</evidence>
<dbReference type="SUPFAM" id="SSF46689">
    <property type="entry name" value="Homeodomain-like"/>
    <property type="match status" value="1"/>
</dbReference>
<sequence length="199" mass="21902">MMGTQIPYESTGRRSQKSRTRRALVDATRGLLAQGLLPTVEDAAHAADISRTTAYRYFPNQRSLLAAVHPELDAPSLLPASAPESPSRRLELVMRECLRITIEWEPELRASLRLSLEPNSAELPELRRGHAVPWIKDALSPLRDSHPGLDLHRLALAIRAATGIEAYVWLVDVAGISPEQASEMLCRTAQAILADALSD</sequence>
<evidence type="ECO:0000256" key="1">
    <source>
        <dbReference type="ARBA" id="ARBA00023015"/>
    </source>
</evidence>
<dbReference type="InterPro" id="IPR009057">
    <property type="entry name" value="Homeodomain-like_sf"/>
</dbReference>
<evidence type="ECO:0000256" key="3">
    <source>
        <dbReference type="ARBA" id="ARBA00023163"/>
    </source>
</evidence>
<accession>A0A1A0MJ25</accession>
<dbReference type="Proteomes" id="UP000093962">
    <property type="component" value="Unassembled WGS sequence"/>
</dbReference>
<dbReference type="Gene3D" id="1.10.357.10">
    <property type="entry name" value="Tetracycline Repressor, domain 2"/>
    <property type="match status" value="1"/>
</dbReference>
<reference evidence="7 8" key="1">
    <citation type="submission" date="2016-06" db="EMBL/GenBank/DDBJ databases">
        <authorList>
            <person name="Kjaerup R.B."/>
            <person name="Dalgaard T.S."/>
            <person name="Juul-Madsen H.R."/>
        </authorList>
    </citation>
    <scope>NUCLEOTIDE SEQUENCE [LARGE SCALE GENOMIC DNA]</scope>
    <source>
        <strain evidence="7 8">1199456.5</strain>
    </source>
</reference>
<evidence type="ECO:0000313" key="8">
    <source>
        <dbReference type="Proteomes" id="UP000093962"/>
    </source>
</evidence>
<feature type="DNA-binding region" description="H-T-H motif" evidence="4">
    <location>
        <begin position="39"/>
        <end position="58"/>
    </location>
</feature>
<feature type="region of interest" description="Disordered" evidence="5">
    <location>
        <begin position="1"/>
        <end position="20"/>
    </location>
</feature>
<evidence type="ECO:0000313" key="7">
    <source>
        <dbReference type="EMBL" id="OBA84783.1"/>
    </source>
</evidence>
<dbReference type="InterPro" id="IPR050109">
    <property type="entry name" value="HTH-type_TetR-like_transc_reg"/>
</dbReference>
<dbReference type="PANTHER" id="PTHR30055">
    <property type="entry name" value="HTH-TYPE TRANSCRIPTIONAL REGULATOR RUTR"/>
    <property type="match status" value="1"/>
</dbReference>
<proteinExistence type="predicted"/>
<keyword evidence="3" id="KW-0804">Transcription</keyword>
<evidence type="ECO:0000256" key="2">
    <source>
        <dbReference type="ARBA" id="ARBA00023125"/>
    </source>
</evidence>
<comment type="caution">
    <text evidence="7">The sequence shown here is derived from an EMBL/GenBank/DDBJ whole genome shotgun (WGS) entry which is preliminary data.</text>
</comment>
<dbReference type="PROSITE" id="PS50977">
    <property type="entry name" value="HTH_TETR_2"/>
    <property type="match status" value="1"/>
</dbReference>
<keyword evidence="2 4" id="KW-0238">DNA-binding</keyword>
<protein>
    <submittedName>
        <fullName evidence="7">Transcriptional regulator</fullName>
    </submittedName>
</protein>
<dbReference type="PANTHER" id="PTHR30055:SF234">
    <property type="entry name" value="HTH-TYPE TRANSCRIPTIONAL REGULATOR BETI"/>
    <property type="match status" value="1"/>
</dbReference>
<dbReference type="GO" id="GO:0000976">
    <property type="term" value="F:transcription cis-regulatory region binding"/>
    <property type="evidence" value="ECO:0007669"/>
    <property type="project" value="TreeGrafter"/>
</dbReference>